<name>A0A9N8E526_9STRA</name>
<dbReference type="Proteomes" id="UP001153069">
    <property type="component" value="Unassembled WGS sequence"/>
</dbReference>
<feature type="region of interest" description="Disordered" evidence="1">
    <location>
        <begin position="149"/>
        <end position="194"/>
    </location>
</feature>
<proteinExistence type="predicted"/>
<feature type="transmembrane region" description="Helical" evidence="2">
    <location>
        <begin position="693"/>
        <end position="712"/>
    </location>
</feature>
<keyword evidence="2" id="KW-1133">Transmembrane helix</keyword>
<organism evidence="3 4">
    <name type="scientific">Seminavis robusta</name>
    <dbReference type="NCBI Taxonomy" id="568900"/>
    <lineage>
        <taxon>Eukaryota</taxon>
        <taxon>Sar</taxon>
        <taxon>Stramenopiles</taxon>
        <taxon>Ochrophyta</taxon>
        <taxon>Bacillariophyta</taxon>
        <taxon>Bacillariophyceae</taxon>
        <taxon>Bacillariophycidae</taxon>
        <taxon>Naviculales</taxon>
        <taxon>Naviculaceae</taxon>
        <taxon>Seminavis</taxon>
    </lineage>
</organism>
<comment type="caution">
    <text evidence="3">The sequence shown here is derived from an EMBL/GenBank/DDBJ whole genome shotgun (WGS) entry which is preliminary data.</text>
</comment>
<evidence type="ECO:0000313" key="3">
    <source>
        <dbReference type="EMBL" id="CAB9514682.1"/>
    </source>
</evidence>
<feature type="compositionally biased region" description="Polar residues" evidence="1">
    <location>
        <begin position="158"/>
        <end position="167"/>
    </location>
</feature>
<gene>
    <name evidence="3" type="ORF">SEMRO_668_G184350.1</name>
</gene>
<accession>A0A9N8E526</accession>
<reference evidence="3" key="1">
    <citation type="submission" date="2020-06" db="EMBL/GenBank/DDBJ databases">
        <authorList>
            <consortium name="Plant Systems Biology data submission"/>
        </authorList>
    </citation>
    <scope>NUCLEOTIDE SEQUENCE</scope>
    <source>
        <strain evidence="3">D6</strain>
    </source>
</reference>
<dbReference type="AlphaFoldDB" id="A0A9N8E526"/>
<keyword evidence="2" id="KW-0812">Transmembrane</keyword>
<sequence length="738" mass="83647">MKRFDCEWNGQGGSLSITDDALIFYPSVDGSTGEVWFEDDDKSTGNGYGDGNVLYDNESGNCDCIAFEDVATTGTCTINGKWWTVVKVVHVKKTLLVISFRPPEPSIELRFRTLLGQEEATSLMLRALNTDKQRRAVSTNRSFSAKIKEGLQDEALTQPPNKTDNPTPEQPRERSTRVSQISDSLTGNHLGNDKVAEEPEIHYYKTAPSTTNDAKIMGLMEERIRLLEEQTHKDEQITALMERIEQLERKDLDDNSIMGKSSPSLLKRLGQCLVQHVRTISNVVFTWKTALLVVLVSLICQIAFLLIYTSLTRNDCMTVISMIDEDWSVEHITNQYDPSNGQFICSTSTINMQIYMTTNEKYHQWFSRDHGHTDANVDLSRFGYDFVAPGWKGIPAQLPFGPLFDPNNIAQDQTGYWHRFSQDALWDDEYYYYSGGCAEACSTVVADFGFHAYNPKEHTFDCWCGYDDNSHHQQHQNVTSRVCLANYNTSIHKYHDCTVPLVPGTDRPSVEEFRAQQIYDDDFLDSELDWKFFHNTNSTEYFLWNDTFFRSAPIVVFSKRHLSLFDECNESELKDLCQHPGDLDATNRSNRNVPTGEPMIDTDERFWGDDTFLGDRYAAGKWVPCSLWPLSCEDYNKNAQVCGGQDQIRCGLSAEQQSENEQHQHEVWCDGLLSIHYVTCPGLLVSLGASMGYLVYVEAAVVGTIAVIYTCVKKQKENHATVATTAAVGGSIWDAFFR</sequence>
<evidence type="ECO:0000313" key="4">
    <source>
        <dbReference type="Proteomes" id="UP001153069"/>
    </source>
</evidence>
<keyword evidence="4" id="KW-1185">Reference proteome</keyword>
<feature type="compositionally biased region" description="Polar residues" evidence="1">
    <location>
        <begin position="177"/>
        <end position="189"/>
    </location>
</feature>
<feature type="transmembrane region" description="Helical" evidence="2">
    <location>
        <begin position="290"/>
        <end position="311"/>
    </location>
</feature>
<keyword evidence="2" id="KW-0472">Membrane</keyword>
<protein>
    <submittedName>
        <fullName evidence="3">Uncharacterized protein</fullName>
    </submittedName>
</protein>
<evidence type="ECO:0000256" key="2">
    <source>
        <dbReference type="SAM" id="Phobius"/>
    </source>
</evidence>
<dbReference type="EMBL" id="CAICTM010000667">
    <property type="protein sequence ID" value="CAB9514682.1"/>
    <property type="molecule type" value="Genomic_DNA"/>
</dbReference>
<evidence type="ECO:0000256" key="1">
    <source>
        <dbReference type="SAM" id="MobiDB-lite"/>
    </source>
</evidence>